<evidence type="ECO:0000259" key="12">
    <source>
        <dbReference type="Pfam" id="PF00852"/>
    </source>
</evidence>
<dbReference type="UniPathway" id="UPA00378"/>
<comment type="pathway">
    <text evidence="2">Protein modification; protein glycosylation.</text>
</comment>
<dbReference type="Gene3D" id="3.40.50.11660">
    <property type="entry name" value="Glycosyl transferase family 10, C-terminal domain"/>
    <property type="match status" value="1"/>
</dbReference>
<dbReference type="HOGENOM" id="CLU_032075_5_0_1"/>
<keyword evidence="11" id="KW-0333">Golgi apparatus</keyword>
<evidence type="ECO:0000256" key="2">
    <source>
        <dbReference type="ARBA" id="ARBA00004922"/>
    </source>
</evidence>
<evidence type="ECO:0000313" key="13">
    <source>
        <dbReference type="EnsemblMetazoa" id="RPRC001225-PA"/>
    </source>
</evidence>
<protein>
    <recommendedName>
        <fullName evidence="11">Fucosyltransferase</fullName>
        <ecNumber evidence="11">2.4.1.-</ecNumber>
    </recommendedName>
</protein>
<keyword evidence="14" id="KW-1185">Reference proteome</keyword>
<comment type="similarity">
    <text evidence="3 11">Belongs to the glycosyltransferase 10 family.</text>
</comment>
<dbReference type="AlphaFoldDB" id="T1HB19"/>
<keyword evidence="5 11" id="KW-0808">Transferase</keyword>
<dbReference type="eggNOG" id="KOG2619">
    <property type="taxonomic scope" value="Eukaryota"/>
</dbReference>
<dbReference type="EC" id="2.4.1.-" evidence="11"/>
<dbReference type="PANTHER" id="PTHR11929">
    <property type="entry name" value="ALPHA- 1,3 -FUCOSYLTRANSFERASE"/>
    <property type="match status" value="1"/>
</dbReference>
<evidence type="ECO:0000256" key="5">
    <source>
        <dbReference type="ARBA" id="ARBA00022679"/>
    </source>
</evidence>
<comment type="subcellular location">
    <subcellularLocation>
        <location evidence="1 11">Golgi apparatus</location>
        <location evidence="1 11">Golgi stack membrane</location>
        <topology evidence="1 11">Single-pass type II membrane protein</topology>
    </subcellularLocation>
</comment>
<evidence type="ECO:0000256" key="3">
    <source>
        <dbReference type="ARBA" id="ARBA00008919"/>
    </source>
</evidence>
<evidence type="ECO:0000256" key="9">
    <source>
        <dbReference type="ARBA" id="ARBA00023136"/>
    </source>
</evidence>
<evidence type="ECO:0000256" key="7">
    <source>
        <dbReference type="ARBA" id="ARBA00022968"/>
    </source>
</evidence>
<dbReference type="VEuPathDB" id="VectorBase:RPRC001225"/>
<evidence type="ECO:0000256" key="8">
    <source>
        <dbReference type="ARBA" id="ARBA00022989"/>
    </source>
</evidence>
<dbReference type="Pfam" id="PF00852">
    <property type="entry name" value="Glyco_transf_10"/>
    <property type="match status" value="1"/>
</dbReference>
<dbReference type="EnsemblMetazoa" id="RPRC001225-RA">
    <property type="protein sequence ID" value="RPRC001225-PA"/>
    <property type="gene ID" value="RPRC001225"/>
</dbReference>
<dbReference type="InterPro" id="IPR055270">
    <property type="entry name" value="Glyco_tran_10_C"/>
</dbReference>
<dbReference type="FunFam" id="3.40.50.11660:FF:000002">
    <property type="entry name" value="Alpha-(1,3)-fucosyltransferase"/>
    <property type="match status" value="1"/>
</dbReference>
<organism evidence="13 14">
    <name type="scientific">Rhodnius prolixus</name>
    <name type="common">Triatomid bug</name>
    <dbReference type="NCBI Taxonomy" id="13249"/>
    <lineage>
        <taxon>Eukaryota</taxon>
        <taxon>Metazoa</taxon>
        <taxon>Ecdysozoa</taxon>
        <taxon>Arthropoda</taxon>
        <taxon>Hexapoda</taxon>
        <taxon>Insecta</taxon>
        <taxon>Pterygota</taxon>
        <taxon>Neoptera</taxon>
        <taxon>Paraneoptera</taxon>
        <taxon>Hemiptera</taxon>
        <taxon>Heteroptera</taxon>
        <taxon>Panheteroptera</taxon>
        <taxon>Cimicomorpha</taxon>
        <taxon>Reduviidae</taxon>
        <taxon>Triatominae</taxon>
        <taxon>Rhodnius</taxon>
    </lineage>
</organism>
<keyword evidence="7" id="KW-0735">Signal-anchor</keyword>
<proteinExistence type="inferred from homology"/>
<dbReference type="GO" id="GO:0046920">
    <property type="term" value="F:alpha-(1-&gt;3)-fucosyltransferase activity"/>
    <property type="evidence" value="ECO:0007669"/>
    <property type="project" value="TreeGrafter"/>
</dbReference>
<keyword evidence="4 11" id="KW-0328">Glycosyltransferase</keyword>
<dbReference type="EMBL" id="ACPB03001885">
    <property type="status" value="NOT_ANNOTATED_CDS"/>
    <property type="molecule type" value="Genomic_DNA"/>
</dbReference>
<dbReference type="FunCoup" id="T1HB19">
    <property type="interactions" value="409"/>
</dbReference>
<evidence type="ECO:0000256" key="11">
    <source>
        <dbReference type="RuleBase" id="RU003832"/>
    </source>
</evidence>
<dbReference type="InParanoid" id="T1HB19"/>
<dbReference type="Proteomes" id="UP000015103">
    <property type="component" value="Unassembled WGS sequence"/>
</dbReference>
<evidence type="ECO:0000256" key="1">
    <source>
        <dbReference type="ARBA" id="ARBA00004447"/>
    </source>
</evidence>
<evidence type="ECO:0000256" key="10">
    <source>
        <dbReference type="ARBA" id="ARBA00023180"/>
    </source>
</evidence>
<dbReference type="InterPro" id="IPR038577">
    <property type="entry name" value="GT10-like_C_sf"/>
</dbReference>
<dbReference type="InterPro" id="IPR001503">
    <property type="entry name" value="Glyco_trans_10"/>
</dbReference>
<dbReference type="PANTHER" id="PTHR11929:SF194">
    <property type="entry name" value="ALPHA-(1,3)-FUCOSYLTRANSFERASE 10"/>
    <property type="match status" value="1"/>
</dbReference>
<reference evidence="13" key="1">
    <citation type="submission" date="2015-05" db="UniProtKB">
        <authorList>
            <consortium name="EnsemblMetazoa"/>
        </authorList>
    </citation>
    <scope>IDENTIFICATION</scope>
</reference>
<name>T1HB19_RHOPR</name>
<sequence>MSMLVTILVSVFNRVMCSFTANIVLWWTPFLDEPGRIIRCGNYSRCFLTSNRKYKDDPRLKALLFYGSLFNQSDLPLERNSKLWGLLHEESPRNTPLLSHEVILSLFNYSSTFSRFSDLPLTLQYLPSLDDLTDQKYLVSFEAKSNLEDKLAPVVYIQSDCVTPNNRDSYVYELMNHINVDSYGECLNNKKLPVSLSNPLETMMSDELLHFVSKYKFAIAFENSVCDDYITEKLWRPLIAGTVPIYYGSPSAKNSFSKVYKCVNQNDCV</sequence>
<evidence type="ECO:0000313" key="14">
    <source>
        <dbReference type="Proteomes" id="UP000015103"/>
    </source>
</evidence>
<keyword evidence="6 11" id="KW-0812">Transmembrane</keyword>
<keyword evidence="10" id="KW-0325">Glycoprotein</keyword>
<keyword evidence="9" id="KW-0472">Membrane</keyword>
<accession>T1HB19</accession>
<dbReference type="SUPFAM" id="SSF53756">
    <property type="entry name" value="UDP-Glycosyltransferase/glycogen phosphorylase"/>
    <property type="match status" value="1"/>
</dbReference>
<dbReference type="STRING" id="13249.T1HB19"/>
<dbReference type="GO" id="GO:0032580">
    <property type="term" value="C:Golgi cisterna membrane"/>
    <property type="evidence" value="ECO:0007669"/>
    <property type="project" value="UniProtKB-SubCell"/>
</dbReference>
<evidence type="ECO:0000256" key="4">
    <source>
        <dbReference type="ARBA" id="ARBA00022676"/>
    </source>
</evidence>
<evidence type="ECO:0000256" key="6">
    <source>
        <dbReference type="ARBA" id="ARBA00022692"/>
    </source>
</evidence>
<feature type="domain" description="Fucosyltransferase C-terminal" evidence="12">
    <location>
        <begin position="149"/>
        <end position="252"/>
    </location>
</feature>
<keyword evidence="8" id="KW-1133">Transmembrane helix</keyword>